<gene>
    <name evidence="8" type="ORF">LV83_03686</name>
</gene>
<dbReference type="Pfam" id="PF07980">
    <property type="entry name" value="SusD_RagB"/>
    <property type="match status" value="1"/>
</dbReference>
<dbReference type="InterPro" id="IPR012944">
    <property type="entry name" value="SusD_RagB_dom"/>
</dbReference>
<organism evidence="8 9">
    <name type="scientific">Algoriphagus yeomjeoni</name>
    <dbReference type="NCBI Taxonomy" id="291403"/>
    <lineage>
        <taxon>Bacteria</taxon>
        <taxon>Pseudomonadati</taxon>
        <taxon>Bacteroidota</taxon>
        <taxon>Cytophagia</taxon>
        <taxon>Cytophagales</taxon>
        <taxon>Cyclobacteriaceae</taxon>
        <taxon>Algoriphagus</taxon>
    </lineage>
</organism>
<dbReference type="Pfam" id="PF14322">
    <property type="entry name" value="SusD-like_3"/>
    <property type="match status" value="1"/>
</dbReference>
<feature type="domain" description="SusD-like N-terminal" evidence="7">
    <location>
        <begin position="39"/>
        <end position="242"/>
    </location>
</feature>
<evidence type="ECO:0000259" key="6">
    <source>
        <dbReference type="Pfam" id="PF07980"/>
    </source>
</evidence>
<comment type="subcellular location">
    <subcellularLocation>
        <location evidence="1">Cell outer membrane</location>
    </subcellularLocation>
</comment>
<dbReference type="InterPro" id="IPR011990">
    <property type="entry name" value="TPR-like_helical_dom_sf"/>
</dbReference>
<dbReference type="EMBL" id="QLLK01000013">
    <property type="protein sequence ID" value="RAI85606.1"/>
    <property type="molecule type" value="Genomic_DNA"/>
</dbReference>
<reference evidence="8 9" key="1">
    <citation type="submission" date="2018-06" db="EMBL/GenBank/DDBJ databases">
        <title>Genomic Encyclopedia of Archaeal and Bacterial Type Strains, Phase II (KMG-II): from individual species to whole genera.</title>
        <authorList>
            <person name="Goeker M."/>
        </authorList>
    </citation>
    <scope>NUCLEOTIDE SEQUENCE [LARGE SCALE GENOMIC DNA]</scope>
    <source>
        <strain evidence="8 9">DSM 23446</strain>
    </source>
</reference>
<dbReference type="Proteomes" id="UP000249610">
    <property type="component" value="Unassembled WGS sequence"/>
</dbReference>
<keyword evidence="3" id="KW-0732">Signal</keyword>
<protein>
    <submittedName>
        <fullName evidence="8">SusD-like starch-binding protein associating with outer membrane</fullName>
    </submittedName>
</protein>
<evidence type="ECO:0000256" key="1">
    <source>
        <dbReference type="ARBA" id="ARBA00004442"/>
    </source>
</evidence>
<keyword evidence="4" id="KW-0472">Membrane</keyword>
<name>A0A327P6Q5_9BACT</name>
<evidence type="ECO:0000256" key="4">
    <source>
        <dbReference type="ARBA" id="ARBA00023136"/>
    </source>
</evidence>
<dbReference type="GO" id="GO:0009279">
    <property type="term" value="C:cell outer membrane"/>
    <property type="evidence" value="ECO:0007669"/>
    <property type="project" value="UniProtKB-SubCell"/>
</dbReference>
<dbReference type="Gene3D" id="1.25.40.390">
    <property type="match status" value="1"/>
</dbReference>
<keyword evidence="9" id="KW-1185">Reference proteome</keyword>
<keyword evidence="5" id="KW-0998">Cell outer membrane</keyword>
<dbReference type="SUPFAM" id="SSF48452">
    <property type="entry name" value="TPR-like"/>
    <property type="match status" value="1"/>
</dbReference>
<evidence type="ECO:0000313" key="8">
    <source>
        <dbReference type="EMBL" id="RAI85606.1"/>
    </source>
</evidence>
<sequence>MCPVVVHRHLIQYPILTTMKLSKFIYFIIFLSISGCEGFLDTKPEKSLIIPKTLDDFQAILDAEPRLMNSITKMGFLASDEIVMADPLVSLLTLDERAAYLWEGDFYTPDAAGVDWSVGYQRVFYANVVIEGIRDYKPTSPFEIQRASELDAAARFHRAFGHFMIAAQFMGPYDPGNPTAPGIPIRNSADLNAPSPRVTMKEALDFIREDLEFASGVLPDFPEIPTRASAWATEAMLSRVSLYMQDYEKAYLHSGNALEIKNELLDYNTLDSGLRFVFPRFNVEVIHHAHMITGRFYNSPQTYVNPELINLYDSLDLRLLRLMAPSPLEGLYNLQGRYSGESFLFGGLATDEVVLDHAEAAARLGYEEEALQDLNYLLKNRYLQGAFIQLDDLSGDSLIWRIAEERRKELLYRGVRWLDMKRYFQDPAMAKINVRTYQNREYRLEPNSSKYTFPIPPREVRLNDQL</sequence>
<accession>A0A327P6Q5</accession>
<evidence type="ECO:0000256" key="3">
    <source>
        <dbReference type="ARBA" id="ARBA00022729"/>
    </source>
</evidence>
<feature type="domain" description="RagB/SusD" evidence="6">
    <location>
        <begin position="352"/>
        <end position="466"/>
    </location>
</feature>
<dbReference type="InterPro" id="IPR033985">
    <property type="entry name" value="SusD-like_N"/>
</dbReference>
<evidence type="ECO:0000313" key="9">
    <source>
        <dbReference type="Proteomes" id="UP000249610"/>
    </source>
</evidence>
<proteinExistence type="inferred from homology"/>
<comment type="caution">
    <text evidence="8">The sequence shown here is derived from an EMBL/GenBank/DDBJ whole genome shotgun (WGS) entry which is preliminary data.</text>
</comment>
<dbReference type="AlphaFoldDB" id="A0A327P6Q5"/>
<comment type="similarity">
    <text evidence="2">Belongs to the SusD family.</text>
</comment>
<evidence type="ECO:0000256" key="5">
    <source>
        <dbReference type="ARBA" id="ARBA00023237"/>
    </source>
</evidence>
<evidence type="ECO:0000256" key="2">
    <source>
        <dbReference type="ARBA" id="ARBA00006275"/>
    </source>
</evidence>
<evidence type="ECO:0000259" key="7">
    <source>
        <dbReference type="Pfam" id="PF14322"/>
    </source>
</evidence>